<dbReference type="PANTHER" id="PTHR40616">
    <property type="entry name" value="LINALOOL DEHYDRATASE_ISOMERASE DOMAIN-CONTAINING PROTEIN"/>
    <property type="match status" value="1"/>
</dbReference>
<accession>A0AAN9V050</accession>
<evidence type="ECO:0000313" key="2">
    <source>
        <dbReference type="Proteomes" id="UP001320420"/>
    </source>
</evidence>
<reference evidence="1 2" key="1">
    <citation type="submission" date="2024-02" db="EMBL/GenBank/DDBJ databases">
        <title>De novo assembly and annotation of 12 fungi associated with fruit tree decline syndrome in Ontario, Canada.</title>
        <authorList>
            <person name="Sulman M."/>
            <person name="Ellouze W."/>
            <person name="Ilyukhin E."/>
        </authorList>
    </citation>
    <scope>NUCLEOTIDE SEQUENCE [LARGE SCALE GENOMIC DNA]</scope>
    <source>
        <strain evidence="1 2">M11/M66-122</strain>
    </source>
</reference>
<dbReference type="AlphaFoldDB" id="A0AAN9V050"/>
<comment type="caution">
    <text evidence="1">The sequence shown here is derived from an EMBL/GenBank/DDBJ whole genome shotgun (WGS) entry which is preliminary data.</text>
</comment>
<proteinExistence type="predicted"/>
<protein>
    <submittedName>
        <fullName evidence="1">Uncharacterized protein</fullName>
    </submittedName>
</protein>
<evidence type="ECO:0000313" key="1">
    <source>
        <dbReference type="EMBL" id="KAK7757091.1"/>
    </source>
</evidence>
<gene>
    <name evidence="1" type="ORF">SLS62_001109</name>
</gene>
<dbReference type="Proteomes" id="UP001320420">
    <property type="component" value="Unassembled WGS sequence"/>
</dbReference>
<organism evidence="1 2">
    <name type="scientific">Diatrype stigma</name>
    <dbReference type="NCBI Taxonomy" id="117547"/>
    <lineage>
        <taxon>Eukaryota</taxon>
        <taxon>Fungi</taxon>
        <taxon>Dikarya</taxon>
        <taxon>Ascomycota</taxon>
        <taxon>Pezizomycotina</taxon>
        <taxon>Sordariomycetes</taxon>
        <taxon>Xylariomycetidae</taxon>
        <taxon>Xylariales</taxon>
        <taxon>Diatrypaceae</taxon>
        <taxon>Diatrype</taxon>
    </lineage>
</organism>
<sequence length="157" mass="17600">MLLNPSIMRAFVTGWTGRRLGEPNMTRAGEQYAREVIDLFDEFGTLSEFNSGTYTGVSLFGLVLWSRYLPAGSGSGSGSVMAEHGPRMVARTWEAVAALWHPGLRNMAGPWDRSYGYDMNRYLSLMALWLWPWVGKEAAGLFPNVSFWSTFRCCLLS</sequence>
<name>A0AAN9V050_9PEZI</name>
<dbReference type="PANTHER" id="PTHR40616:SF1">
    <property type="entry name" value="LINALOOL DEHYDRATASE_ISOMERASE DOMAIN-CONTAINING PROTEIN"/>
    <property type="match status" value="1"/>
</dbReference>
<dbReference type="EMBL" id="JAKJXP020000004">
    <property type="protein sequence ID" value="KAK7757091.1"/>
    <property type="molecule type" value="Genomic_DNA"/>
</dbReference>
<keyword evidence="2" id="KW-1185">Reference proteome</keyword>